<dbReference type="GO" id="GO:0098552">
    <property type="term" value="C:side of membrane"/>
    <property type="evidence" value="ECO:0007669"/>
    <property type="project" value="UniProtKB-KW"/>
</dbReference>
<evidence type="ECO:0000256" key="6">
    <source>
        <dbReference type="ARBA" id="ARBA00022512"/>
    </source>
</evidence>
<evidence type="ECO:0000313" key="25">
    <source>
        <dbReference type="Proteomes" id="UP000265703"/>
    </source>
</evidence>
<dbReference type="FunFam" id="3.20.20.370:FF:000004">
    <property type="entry name" value="Related to Chitin deacetylase"/>
    <property type="match status" value="1"/>
</dbReference>
<dbReference type="AlphaFoldDB" id="A0A397SI46"/>
<dbReference type="Pfam" id="PF01522">
    <property type="entry name" value="Polysacc_deac_1"/>
    <property type="match status" value="1"/>
</dbReference>
<keyword evidence="17" id="KW-0449">Lipoprotein</keyword>
<dbReference type="EC" id="3.5.1.41" evidence="20"/>
<evidence type="ECO:0000256" key="9">
    <source>
        <dbReference type="ARBA" id="ARBA00022723"/>
    </source>
</evidence>
<evidence type="ECO:0000313" key="24">
    <source>
        <dbReference type="EMBL" id="RIA84559.1"/>
    </source>
</evidence>
<feature type="domain" description="NodB homology" evidence="23">
    <location>
        <begin position="88"/>
        <end position="273"/>
    </location>
</feature>
<evidence type="ECO:0000256" key="20">
    <source>
        <dbReference type="ARBA" id="ARBA00024056"/>
    </source>
</evidence>
<evidence type="ECO:0000256" key="22">
    <source>
        <dbReference type="SAM" id="SignalP"/>
    </source>
</evidence>
<comment type="caution">
    <text evidence="24">The sequence shown here is derived from an EMBL/GenBank/DDBJ whole genome shotgun (WGS) entry which is preliminary data.</text>
</comment>
<dbReference type="PANTHER" id="PTHR10587">
    <property type="entry name" value="GLYCOSYL TRANSFERASE-RELATED"/>
    <property type="match status" value="1"/>
</dbReference>
<evidence type="ECO:0000259" key="23">
    <source>
        <dbReference type="PROSITE" id="PS51677"/>
    </source>
</evidence>
<evidence type="ECO:0000256" key="21">
    <source>
        <dbReference type="ARBA" id="ARBA00048494"/>
    </source>
</evidence>
<dbReference type="EMBL" id="QKYT01000484">
    <property type="protein sequence ID" value="RIA84559.1"/>
    <property type="molecule type" value="Genomic_DNA"/>
</dbReference>
<evidence type="ECO:0000256" key="5">
    <source>
        <dbReference type="ARBA" id="ARBA00022475"/>
    </source>
</evidence>
<evidence type="ECO:0000256" key="7">
    <source>
        <dbReference type="ARBA" id="ARBA00022525"/>
    </source>
</evidence>
<comment type="subcellular location">
    <subcellularLocation>
        <location evidence="3">Cell membrane</location>
        <topology evidence="3">Lipid-anchor</topology>
        <topology evidence="3">GPI-anchor</topology>
    </subcellularLocation>
    <subcellularLocation>
        <location evidence="2">Secreted</location>
        <location evidence="2">Cell wall</location>
    </subcellularLocation>
</comment>
<comment type="similarity">
    <text evidence="4">Belongs to the polysaccharide deacetylase family.</text>
</comment>
<keyword evidence="15" id="KW-0119">Carbohydrate metabolism</keyword>
<evidence type="ECO:0000256" key="19">
    <source>
        <dbReference type="ARBA" id="ARBA00023326"/>
    </source>
</evidence>
<evidence type="ECO:0000256" key="1">
    <source>
        <dbReference type="ARBA" id="ARBA00001941"/>
    </source>
</evidence>
<accession>A0A397SI46</accession>
<evidence type="ECO:0000256" key="10">
    <source>
        <dbReference type="ARBA" id="ARBA00022729"/>
    </source>
</evidence>
<name>A0A397SI46_9GLOM</name>
<keyword evidence="10 22" id="KW-0732">Signal</keyword>
<dbReference type="GO" id="GO:0046872">
    <property type="term" value="F:metal ion binding"/>
    <property type="evidence" value="ECO:0007669"/>
    <property type="project" value="UniProtKB-KW"/>
</dbReference>
<feature type="chain" id="PRO_5017423684" description="chitin deacetylase" evidence="22">
    <location>
        <begin position="24"/>
        <end position="394"/>
    </location>
</feature>
<gene>
    <name evidence="24" type="ORF">C1645_783830</name>
</gene>
<dbReference type="GO" id="GO:0004099">
    <property type="term" value="F:chitin deacetylase activity"/>
    <property type="evidence" value="ECO:0007669"/>
    <property type="project" value="UniProtKB-EC"/>
</dbReference>
<dbReference type="InterPro" id="IPR002509">
    <property type="entry name" value="NODB_dom"/>
</dbReference>
<evidence type="ECO:0000256" key="15">
    <source>
        <dbReference type="ARBA" id="ARBA00023277"/>
    </source>
</evidence>
<dbReference type="Proteomes" id="UP000265703">
    <property type="component" value="Unassembled WGS sequence"/>
</dbReference>
<dbReference type="InterPro" id="IPR011330">
    <property type="entry name" value="Glyco_hydro/deAcase_b/a-brl"/>
</dbReference>
<evidence type="ECO:0000256" key="3">
    <source>
        <dbReference type="ARBA" id="ARBA00004609"/>
    </source>
</evidence>
<organism evidence="24 25">
    <name type="scientific">Glomus cerebriforme</name>
    <dbReference type="NCBI Taxonomy" id="658196"/>
    <lineage>
        <taxon>Eukaryota</taxon>
        <taxon>Fungi</taxon>
        <taxon>Fungi incertae sedis</taxon>
        <taxon>Mucoromycota</taxon>
        <taxon>Glomeromycotina</taxon>
        <taxon>Glomeromycetes</taxon>
        <taxon>Glomerales</taxon>
        <taxon>Glomeraceae</taxon>
        <taxon>Glomus</taxon>
    </lineage>
</organism>
<dbReference type="PANTHER" id="PTHR10587:SF133">
    <property type="entry name" value="CHITIN DEACETYLASE 1-RELATED"/>
    <property type="match status" value="1"/>
</dbReference>
<evidence type="ECO:0000256" key="2">
    <source>
        <dbReference type="ARBA" id="ARBA00004191"/>
    </source>
</evidence>
<dbReference type="GO" id="GO:0006032">
    <property type="term" value="P:chitin catabolic process"/>
    <property type="evidence" value="ECO:0007669"/>
    <property type="project" value="UniProtKB-KW"/>
</dbReference>
<keyword evidence="11" id="KW-0378">Hydrolase</keyword>
<keyword evidence="5" id="KW-1003">Cell membrane</keyword>
<keyword evidence="13" id="KW-0472">Membrane</keyword>
<evidence type="ECO:0000256" key="16">
    <source>
        <dbReference type="ARBA" id="ARBA00023285"/>
    </source>
</evidence>
<keyword evidence="9" id="KW-0479">Metal-binding</keyword>
<proteinExistence type="inferred from homology"/>
<comment type="catalytic activity">
    <reaction evidence="21">
        <text>[(1-&gt;4)-N-acetyl-beta-D-glucosaminyl](n) + n H2O = chitosan + n acetate</text>
        <dbReference type="Rhea" id="RHEA:10464"/>
        <dbReference type="Rhea" id="RHEA-COMP:9593"/>
        <dbReference type="Rhea" id="RHEA-COMP:9597"/>
        <dbReference type="ChEBI" id="CHEBI:15377"/>
        <dbReference type="ChEBI" id="CHEBI:17029"/>
        <dbReference type="ChEBI" id="CHEBI:30089"/>
        <dbReference type="ChEBI" id="CHEBI:57704"/>
        <dbReference type="EC" id="3.5.1.41"/>
    </reaction>
    <physiologicalReaction direction="left-to-right" evidence="21">
        <dbReference type="Rhea" id="RHEA:10465"/>
    </physiologicalReaction>
</comment>
<comment type="cofactor">
    <cofactor evidence="1">
        <name>Co(2+)</name>
        <dbReference type="ChEBI" id="CHEBI:48828"/>
    </cofactor>
</comment>
<dbReference type="OrthoDB" id="407355at2759"/>
<evidence type="ECO:0000256" key="11">
    <source>
        <dbReference type="ARBA" id="ARBA00022801"/>
    </source>
</evidence>
<keyword evidence="16" id="KW-0170">Cobalt</keyword>
<keyword evidence="25" id="KW-1185">Reference proteome</keyword>
<keyword evidence="7" id="KW-0964">Secreted</keyword>
<dbReference type="GO" id="GO:0000272">
    <property type="term" value="P:polysaccharide catabolic process"/>
    <property type="evidence" value="ECO:0007669"/>
    <property type="project" value="UniProtKB-KW"/>
</dbReference>
<protein>
    <recommendedName>
        <fullName evidence="20">chitin deacetylase</fullName>
        <ecNumber evidence="20">3.5.1.41</ecNumber>
    </recommendedName>
</protein>
<dbReference type="GO" id="GO:0071555">
    <property type="term" value="P:cell wall organization"/>
    <property type="evidence" value="ECO:0007669"/>
    <property type="project" value="UniProtKB-KW"/>
</dbReference>
<keyword evidence="12" id="KW-0146">Chitin degradation</keyword>
<dbReference type="GO" id="GO:0009272">
    <property type="term" value="P:fungal-type cell wall biogenesis"/>
    <property type="evidence" value="ECO:0007669"/>
    <property type="project" value="UniProtKB-ARBA"/>
</dbReference>
<keyword evidence="8" id="KW-0336">GPI-anchor</keyword>
<evidence type="ECO:0000256" key="17">
    <source>
        <dbReference type="ARBA" id="ARBA00023288"/>
    </source>
</evidence>
<evidence type="ECO:0000256" key="4">
    <source>
        <dbReference type="ARBA" id="ARBA00010973"/>
    </source>
</evidence>
<dbReference type="Gene3D" id="3.20.20.370">
    <property type="entry name" value="Glycoside hydrolase/deacetylase"/>
    <property type="match status" value="1"/>
</dbReference>
<feature type="signal peptide" evidence="22">
    <location>
        <begin position="1"/>
        <end position="23"/>
    </location>
</feature>
<keyword evidence="19" id="KW-0624">Polysaccharide degradation</keyword>
<reference evidence="24 25" key="1">
    <citation type="submission" date="2018-06" db="EMBL/GenBank/DDBJ databases">
        <title>Comparative genomics reveals the genomic features of Rhizophagus irregularis, R. cerebriforme, R. diaphanum and Gigaspora rosea, and their symbiotic lifestyle signature.</title>
        <authorList>
            <person name="Morin E."/>
            <person name="San Clemente H."/>
            <person name="Chen E.C.H."/>
            <person name="De La Providencia I."/>
            <person name="Hainaut M."/>
            <person name="Kuo A."/>
            <person name="Kohler A."/>
            <person name="Murat C."/>
            <person name="Tang N."/>
            <person name="Roy S."/>
            <person name="Loubradou J."/>
            <person name="Henrissat B."/>
            <person name="Grigoriev I.V."/>
            <person name="Corradi N."/>
            <person name="Roux C."/>
            <person name="Martin F.M."/>
        </authorList>
    </citation>
    <scope>NUCLEOTIDE SEQUENCE [LARGE SCALE GENOMIC DNA]</scope>
    <source>
        <strain evidence="24 25">DAOM 227022</strain>
    </source>
</reference>
<keyword evidence="6" id="KW-0134">Cell wall</keyword>
<dbReference type="PROSITE" id="PS51677">
    <property type="entry name" value="NODB"/>
    <property type="match status" value="1"/>
</dbReference>
<dbReference type="GO" id="GO:0005886">
    <property type="term" value="C:plasma membrane"/>
    <property type="evidence" value="ECO:0007669"/>
    <property type="project" value="UniProtKB-SubCell"/>
</dbReference>
<evidence type="ECO:0000256" key="12">
    <source>
        <dbReference type="ARBA" id="ARBA00023024"/>
    </source>
</evidence>
<keyword evidence="14" id="KW-0325">Glycoprotein</keyword>
<evidence type="ECO:0000256" key="14">
    <source>
        <dbReference type="ARBA" id="ARBA00023180"/>
    </source>
</evidence>
<dbReference type="SUPFAM" id="SSF88713">
    <property type="entry name" value="Glycoside hydrolase/deacetylase"/>
    <property type="match status" value="1"/>
</dbReference>
<evidence type="ECO:0000256" key="18">
    <source>
        <dbReference type="ARBA" id="ARBA00023316"/>
    </source>
</evidence>
<evidence type="ECO:0000256" key="13">
    <source>
        <dbReference type="ARBA" id="ARBA00023136"/>
    </source>
</evidence>
<keyword evidence="18" id="KW-0961">Cell wall biogenesis/degradation</keyword>
<evidence type="ECO:0000256" key="8">
    <source>
        <dbReference type="ARBA" id="ARBA00022622"/>
    </source>
</evidence>
<dbReference type="InterPro" id="IPR050248">
    <property type="entry name" value="Polysacc_deacetylase_ArnD"/>
</dbReference>
<sequence length="394" mass="41837">MKVKASLCVFASLFLTFSGAELAGNWPPLDQPPPPVAKWTALVDQAKVPNAPLVKTVGQCADKDTFCNWSCTGCTRPDSDVTKCPEKTDWGLTFDDGPTEFTNTLLDFLETKNAKVTFFVIGSRVVENPEILQKAVNAGHQIAIHTWSHPALTTQSNEQIIAELKWTEAAIKAAVGITPKYMRPPFGDYDDRVRGIATQLGYKIVIWDEDTNDWMSADDKTFQLTWIEGNFTQWVKQPSTTGHISLEHDLYKQTAERAQLAVPIVQGAGFTIKPVAVCTNEQPYLENISLTGSAAGPAAGKAGKAPAAAPAAGKAAGKAPAAAPPAAAPAAYPSPAADPAYPPPASAPTSAYPYLVGDAQSSPSATPATTNGASLNTISLWSFVSLIVGSFMFI</sequence>